<keyword evidence="4" id="KW-1185">Reference proteome</keyword>
<dbReference type="Pfam" id="PF13962">
    <property type="entry name" value="PGG"/>
    <property type="match status" value="1"/>
</dbReference>
<dbReference type="InterPro" id="IPR036770">
    <property type="entry name" value="Ankyrin_rpt-contain_sf"/>
</dbReference>
<reference evidence="3" key="2">
    <citation type="journal article" date="2023" name="Plants (Basel)">
        <title>Annotation of the Turnera subulata (Passifloraceae) Draft Genome Reveals the S-Locus Evolved after the Divergence of Turneroideae from Passifloroideae in a Stepwise Manner.</title>
        <authorList>
            <person name="Henning P.M."/>
            <person name="Roalson E.H."/>
            <person name="Mir W."/>
            <person name="McCubbin A.G."/>
            <person name="Shore J.S."/>
        </authorList>
    </citation>
    <scope>NUCLEOTIDE SEQUENCE</scope>
    <source>
        <strain evidence="3">F60SS</strain>
    </source>
</reference>
<comment type="caution">
    <text evidence="3">The sequence shown here is derived from an EMBL/GenBank/DDBJ whole genome shotgun (WGS) entry which is preliminary data.</text>
</comment>
<keyword evidence="1" id="KW-0472">Membrane</keyword>
<dbReference type="PANTHER" id="PTHR24177">
    <property type="entry name" value="CASKIN"/>
    <property type="match status" value="1"/>
</dbReference>
<keyword evidence="1" id="KW-1133">Transmembrane helix</keyword>
<accession>A0A9Q0FPD2</accession>
<dbReference type="EMBL" id="JAKUCV010004474">
    <property type="protein sequence ID" value="KAJ4835264.1"/>
    <property type="molecule type" value="Genomic_DNA"/>
</dbReference>
<protein>
    <recommendedName>
        <fullName evidence="2">PGG domain-containing protein</fullName>
    </recommendedName>
</protein>
<proteinExistence type="predicted"/>
<feature type="transmembrane region" description="Helical" evidence="1">
    <location>
        <begin position="188"/>
        <end position="205"/>
    </location>
</feature>
<dbReference type="Proteomes" id="UP001141552">
    <property type="component" value="Unassembled WGS sequence"/>
</dbReference>
<dbReference type="AlphaFoldDB" id="A0A9Q0FPD2"/>
<dbReference type="OrthoDB" id="1652385at2759"/>
<dbReference type="PANTHER" id="PTHR24177:SF329">
    <property type="entry name" value="ANKYRIN REPEAT PROTEIN"/>
    <property type="match status" value="1"/>
</dbReference>
<name>A0A9Q0FPD2_9ROSI</name>
<evidence type="ECO:0000313" key="3">
    <source>
        <dbReference type="EMBL" id="KAJ4835264.1"/>
    </source>
</evidence>
<reference evidence="3" key="1">
    <citation type="submission" date="2022-02" db="EMBL/GenBank/DDBJ databases">
        <authorList>
            <person name="Henning P.M."/>
            <person name="McCubbin A.G."/>
            <person name="Shore J.S."/>
        </authorList>
    </citation>
    <scope>NUCLEOTIDE SEQUENCE</scope>
    <source>
        <strain evidence="3">F60SS</strain>
        <tissue evidence="3">Leaves</tissue>
    </source>
</reference>
<evidence type="ECO:0000259" key="2">
    <source>
        <dbReference type="Pfam" id="PF13962"/>
    </source>
</evidence>
<feature type="transmembrane region" description="Helical" evidence="1">
    <location>
        <begin position="298"/>
        <end position="316"/>
    </location>
</feature>
<feature type="transmembrane region" description="Helical" evidence="1">
    <location>
        <begin position="266"/>
        <end position="292"/>
    </location>
</feature>
<sequence>MQEMKLNHAFAKEIVDCWCKEISTVDLSPSKVKQLEVSLFSAVANGTKEIIIGILEAYPDLIHASNASDRSLIMTAIEFRQEKIFSLLRRRKYAKFDVIFRTDNGGNNMLHLAGQLPPTQQLAKISGAALQMQRELQWFKEVESVMPTKSAKKPNSNGDKPRQLFTKAHKQLRDDGEQWMKQTANSSTVVSALIITIMFTAAFTVPGGNVQDTGLPILRRSKTFLIFIISDAISLFSSSTSVLMFLGILTSRYAEDDFLISLPTKLIIGLSSLFLSIVAMMIAFCATLIIMLHGRLSVIIPVVLLAAVPICLFARLQFPLLVEIFMSTYFGIFRRNKIQEAFVLLCNRLVNSWKQLLRISFRR</sequence>
<keyword evidence="1" id="KW-0812">Transmembrane</keyword>
<organism evidence="3 4">
    <name type="scientific">Turnera subulata</name>
    <dbReference type="NCBI Taxonomy" id="218843"/>
    <lineage>
        <taxon>Eukaryota</taxon>
        <taxon>Viridiplantae</taxon>
        <taxon>Streptophyta</taxon>
        <taxon>Embryophyta</taxon>
        <taxon>Tracheophyta</taxon>
        <taxon>Spermatophyta</taxon>
        <taxon>Magnoliopsida</taxon>
        <taxon>eudicotyledons</taxon>
        <taxon>Gunneridae</taxon>
        <taxon>Pentapetalae</taxon>
        <taxon>rosids</taxon>
        <taxon>fabids</taxon>
        <taxon>Malpighiales</taxon>
        <taxon>Passifloraceae</taxon>
        <taxon>Turnera</taxon>
    </lineage>
</organism>
<dbReference type="InterPro" id="IPR026961">
    <property type="entry name" value="PGG_dom"/>
</dbReference>
<feature type="domain" description="PGG" evidence="2">
    <location>
        <begin position="178"/>
        <end position="290"/>
    </location>
</feature>
<evidence type="ECO:0000313" key="4">
    <source>
        <dbReference type="Proteomes" id="UP001141552"/>
    </source>
</evidence>
<dbReference type="GO" id="GO:0016020">
    <property type="term" value="C:membrane"/>
    <property type="evidence" value="ECO:0007669"/>
    <property type="project" value="TreeGrafter"/>
</dbReference>
<feature type="transmembrane region" description="Helical" evidence="1">
    <location>
        <begin position="225"/>
        <end position="246"/>
    </location>
</feature>
<gene>
    <name evidence="3" type="ORF">Tsubulata_019654</name>
</gene>
<evidence type="ECO:0000256" key="1">
    <source>
        <dbReference type="SAM" id="Phobius"/>
    </source>
</evidence>
<dbReference type="Gene3D" id="1.25.40.20">
    <property type="entry name" value="Ankyrin repeat-containing domain"/>
    <property type="match status" value="1"/>
</dbReference>